<keyword evidence="6" id="KW-0573">Peptidoglycan synthesis</keyword>
<dbReference type="InterPro" id="IPR036615">
    <property type="entry name" value="Mur_ligase_C_dom_sf"/>
</dbReference>
<dbReference type="Gene3D" id="3.40.50.720">
    <property type="entry name" value="NAD(P)-binding Rossmann-like Domain"/>
    <property type="match status" value="1"/>
</dbReference>
<evidence type="ECO:0000256" key="3">
    <source>
        <dbReference type="ARBA" id="ARBA00022741"/>
    </source>
</evidence>
<dbReference type="InterPro" id="IPR036565">
    <property type="entry name" value="Mur-like_cat_sf"/>
</dbReference>
<dbReference type="Gene3D" id="3.40.1190.10">
    <property type="entry name" value="Mur-like, catalytic domain"/>
    <property type="match status" value="1"/>
</dbReference>
<feature type="domain" description="Mur ligase C-terminal" evidence="10">
    <location>
        <begin position="309"/>
        <end position="435"/>
    </location>
</feature>
<keyword evidence="4" id="KW-0067">ATP-binding</keyword>
<dbReference type="Pfam" id="PF01225">
    <property type="entry name" value="Mur_ligase"/>
    <property type="match status" value="1"/>
</dbReference>
<dbReference type="PANTHER" id="PTHR43445:SF5">
    <property type="entry name" value="UDP-N-ACETYLMURAMATE--L-ALANYL-GAMMA-D-GLUTAMYL-MESO-2,6-DIAMINOHEPTANDIOATE LIGASE"/>
    <property type="match status" value="1"/>
</dbReference>
<evidence type="ECO:0000259" key="10">
    <source>
        <dbReference type="Pfam" id="PF02875"/>
    </source>
</evidence>
<dbReference type="Gene3D" id="3.90.190.20">
    <property type="entry name" value="Mur ligase, C-terminal domain"/>
    <property type="match status" value="1"/>
</dbReference>
<dbReference type="RefSeq" id="WP_346759581.1">
    <property type="nucleotide sequence ID" value="NZ_JAUJEB010000004.1"/>
</dbReference>
<name>A0ABT8LAI1_9BACT</name>
<gene>
    <name evidence="12" type="ORF">QQ020_19365</name>
</gene>
<accession>A0ABT8LAI1</accession>
<dbReference type="SUPFAM" id="SSF53623">
    <property type="entry name" value="MurD-like peptide ligases, catalytic domain"/>
    <property type="match status" value="1"/>
</dbReference>
<evidence type="ECO:0000256" key="1">
    <source>
        <dbReference type="ARBA" id="ARBA00022598"/>
    </source>
</evidence>
<evidence type="ECO:0000256" key="5">
    <source>
        <dbReference type="ARBA" id="ARBA00022960"/>
    </source>
</evidence>
<protein>
    <submittedName>
        <fullName evidence="12">Mur ligase domain-containing protein</fullName>
    </submittedName>
</protein>
<dbReference type="Proteomes" id="UP001172083">
    <property type="component" value="Unassembled WGS sequence"/>
</dbReference>
<evidence type="ECO:0000313" key="13">
    <source>
        <dbReference type="Proteomes" id="UP001172083"/>
    </source>
</evidence>
<dbReference type="GO" id="GO:0016874">
    <property type="term" value="F:ligase activity"/>
    <property type="evidence" value="ECO:0007669"/>
    <property type="project" value="UniProtKB-KW"/>
</dbReference>
<evidence type="ECO:0000313" key="12">
    <source>
        <dbReference type="EMBL" id="MDN5214246.1"/>
    </source>
</evidence>
<evidence type="ECO:0000256" key="4">
    <source>
        <dbReference type="ARBA" id="ARBA00022840"/>
    </source>
</evidence>
<evidence type="ECO:0000259" key="9">
    <source>
        <dbReference type="Pfam" id="PF01225"/>
    </source>
</evidence>
<keyword evidence="3" id="KW-0547">Nucleotide-binding</keyword>
<sequence length="457" mass="51066">MHTRNKKVHFIAIGGSVMHGLAIAMHQQGYQVSGSDDQITGLSKTNLEKHGLLPEPGWDASRITAQLDGVILGMHAKKNNPELKKAQDLGLKIYSYPSYIMEQCQDKQRIVIAGSHGKTSITAMIIHVLQYLNKDFDYLIGSKVAGFDNLIRLSEAPVIIIEGDEYLSSAIDDKPKFLQYQHHIGLISGIAWDHMNVFPTEENYVRQFDRFADSLPKAGSIVFCEEDGMASVIGNKERADVNRVEYKTHPHFVKDGKTYLTTDNGDVPLLVFGSHNMQNIAGAKAVLARLGITDEQFYEAITTFKGANRRLEMVNQNHSTTIYKDFAHAPSKAKATIKALKEQSARELVACLELHTYSSLNKDFLPQYSGKLSEAEYPVVYFNPETLANKNLPDLNEDSVKKAFNLESLEVFTDKNALVSYLMNINWQNKNLVMMSSGDFGGIDLQELGKDIISRCN</sequence>
<dbReference type="Pfam" id="PF02875">
    <property type="entry name" value="Mur_ligase_C"/>
    <property type="match status" value="1"/>
</dbReference>
<dbReference type="InterPro" id="IPR050061">
    <property type="entry name" value="MurCDEF_pg_biosynth"/>
</dbReference>
<proteinExistence type="predicted"/>
<reference evidence="12" key="1">
    <citation type="submission" date="2023-06" db="EMBL/GenBank/DDBJ databases">
        <title>Genomic of Agaribacillus aureum.</title>
        <authorList>
            <person name="Wang G."/>
        </authorList>
    </citation>
    <scope>NUCLEOTIDE SEQUENCE</scope>
    <source>
        <strain evidence="12">BMA12</strain>
    </source>
</reference>
<keyword evidence="1 12" id="KW-0436">Ligase</keyword>
<evidence type="ECO:0000256" key="2">
    <source>
        <dbReference type="ARBA" id="ARBA00022618"/>
    </source>
</evidence>
<dbReference type="SUPFAM" id="SSF53244">
    <property type="entry name" value="MurD-like peptide ligases, peptide-binding domain"/>
    <property type="match status" value="1"/>
</dbReference>
<comment type="caution">
    <text evidence="12">The sequence shown here is derived from an EMBL/GenBank/DDBJ whole genome shotgun (WGS) entry which is preliminary data.</text>
</comment>
<keyword evidence="7" id="KW-0131">Cell cycle</keyword>
<evidence type="ECO:0000259" key="11">
    <source>
        <dbReference type="Pfam" id="PF08245"/>
    </source>
</evidence>
<keyword evidence="2" id="KW-0132">Cell division</keyword>
<organism evidence="12 13">
    <name type="scientific">Agaribacillus aureus</name>
    <dbReference type="NCBI Taxonomy" id="3051825"/>
    <lineage>
        <taxon>Bacteria</taxon>
        <taxon>Pseudomonadati</taxon>
        <taxon>Bacteroidota</taxon>
        <taxon>Cytophagia</taxon>
        <taxon>Cytophagales</taxon>
        <taxon>Splendidivirgaceae</taxon>
        <taxon>Agaribacillus</taxon>
    </lineage>
</organism>
<dbReference type="SUPFAM" id="SSF51984">
    <property type="entry name" value="MurCD N-terminal domain"/>
    <property type="match status" value="1"/>
</dbReference>
<feature type="domain" description="Mur ligase central" evidence="11">
    <location>
        <begin position="112"/>
        <end position="286"/>
    </location>
</feature>
<keyword evidence="13" id="KW-1185">Reference proteome</keyword>
<dbReference type="InterPro" id="IPR004101">
    <property type="entry name" value="Mur_ligase_C"/>
</dbReference>
<dbReference type="InterPro" id="IPR013221">
    <property type="entry name" value="Mur_ligase_cen"/>
</dbReference>
<keyword evidence="5" id="KW-0133">Cell shape</keyword>
<dbReference type="Pfam" id="PF08245">
    <property type="entry name" value="Mur_ligase_M"/>
    <property type="match status" value="1"/>
</dbReference>
<dbReference type="PANTHER" id="PTHR43445">
    <property type="entry name" value="UDP-N-ACETYLMURAMATE--L-ALANINE LIGASE-RELATED"/>
    <property type="match status" value="1"/>
</dbReference>
<evidence type="ECO:0000256" key="6">
    <source>
        <dbReference type="ARBA" id="ARBA00022984"/>
    </source>
</evidence>
<feature type="domain" description="Mur ligase N-terminal catalytic" evidence="9">
    <location>
        <begin position="7"/>
        <end position="101"/>
    </location>
</feature>
<keyword evidence="8" id="KW-0961">Cell wall biogenesis/degradation</keyword>
<evidence type="ECO:0000256" key="8">
    <source>
        <dbReference type="ARBA" id="ARBA00023316"/>
    </source>
</evidence>
<dbReference type="InterPro" id="IPR000713">
    <property type="entry name" value="Mur_ligase_N"/>
</dbReference>
<evidence type="ECO:0000256" key="7">
    <source>
        <dbReference type="ARBA" id="ARBA00023306"/>
    </source>
</evidence>
<dbReference type="EMBL" id="JAUJEB010000004">
    <property type="protein sequence ID" value="MDN5214246.1"/>
    <property type="molecule type" value="Genomic_DNA"/>
</dbReference>